<proteinExistence type="predicted"/>
<dbReference type="EMBL" id="HBHT01008195">
    <property type="protein sequence ID" value="CAD9951384.1"/>
    <property type="molecule type" value="Transcribed_RNA"/>
</dbReference>
<gene>
    <name evidence="1" type="ORF">APAL1065_LOCUS5483</name>
</gene>
<organism evidence="1">
    <name type="scientific">Entomoneis paludosa</name>
    <dbReference type="NCBI Taxonomy" id="265537"/>
    <lineage>
        <taxon>Eukaryota</taxon>
        <taxon>Sar</taxon>
        <taxon>Stramenopiles</taxon>
        <taxon>Ochrophyta</taxon>
        <taxon>Bacillariophyta</taxon>
        <taxon>Bacillariophyceae</taxon>
        <taxon>Bacillariophycidae</taxon>
        <taxon>Entomoneidaceae</taxon>
        <taxon>Entomoneis</taxon>
    </lineage>
</organism>
<dbReference type="AlphaFoldDB" id="A0A7S2Y4M1"/>
<reference evidence="1" key="1">
    <citation type="submission" date="2021-01" db="EMBL/GenBank/DDBJ databases">
        <authorList>
            <person name="Corre E."/>
            <person name="Pelletier E."/>
            <person name="Niang G."/>
            <person name="Scheremetjew M."/>
            <person name="Finn R."/>
            <person name="Kale V."/>
            <person name="Holt S."/>
            <person name="Cochrane G."/>
            <person name="Meng A."/>
            <person name="Brown T."/>
            <person name="Cohen L."/>
        </authorList>
    </citation>
    <scope>NUCLEOTIDE SEQUENCE</scope>
    <source>
        <strain evidence="1">CCMP125</strain>
    </source>
</reference>
<sequence>MSNTQQGVTMARPWSAFDGITWTRSFVGIPPPGKSDLRGLRGQPNFYNPTDAPFWKQFMSLRFCCISRSEDIMSDVLLIFSTMHVGDNPHLSKTMNVDILQTQFREFHSCQARQSQISSTDDTKT</sequence>
<evidence type="ECO:0000313" key="1">
    <source>
        <dbReference type="EMBL" id="CAD9951384.1"/>
    </source>
</evidence>
<accession>A0A7S2Y4M1</accession>
<protein>
    <submittedName>
        <fullName evidence="1">Uncharacterized protein</fullName>
    </submittedName>
</protein>
<name>A0A7S2Y4M1_9STRA</name>